<dbReference type="AlphaFoldDB" id="A0A368GJV7"/>
<dbReference type="OrthoDB" id="5858197at2759"/>
<evidence type="ECO:0000313" key="2">
    <source>
        <dbReference type="Proteomes" id="UP000252519"/>
    </source>
</evidence>
<comment type="caution">
    <text evidence="1">The sequence shown here is derived from an EMBL/GenBank/DDBJ whole genome shotgun (WGS) entry which is preliminary data.</text>
</comment>
<dbReference type="EMBL" id="JOJR01000142">
    <property type="protein sequence ID" value="RCN43948.1"/>
    <property type="molecule type" value="Genomic_DNA"/>
</dbReference>
<feature type="non-terminal residue" evidence="1">
    <location>
        <position position="1"/>
    </location>
</feature>
<proteinExistence type="predicted"/>
<accession>A0A368GJV7</accession>
<organism evidence="1 2">
    <name type="scientific">Ancylostoma caninum</name>
    <name type="common">Dog hookworm</name>
    <dbReference type="NCBI Taxonomy" id="29170"/>
    <lineage>
        <taxon>Eukaryota</taxon>
        <taxon>Metazoa</taxon>
        <taxon>Ecdysozoa</taxon>
        <taxon>Nematoda</taxon>
        <taxon>Chromadorea</taxon>
        <taxon>Rhabditida</taxon>
        <taxon>Rhabditina</taxon>
        <taxon>Rhabditomorpha</taxon>
        <taxon>Strongyloidea</taxon>
        <taxon>Ancylostomatidae</taxon>
        <taxon>Ancylostomatinae</taxon>
        <taxon>Ancylostoma</taxon>
    </lineage>
</organism>
<keyword evidence="2" id="KW-1185">Reference proteome</keyword>
<evidence type="ECO:0000313" key="1">
    <source>
        <dbReference type="EMBL" id="RCN43948.1"/>
    </source>
</evidence>
<gene>
    <name evidence="1" type="ORF">ANCCAN_10063</name>
</gene>
<reference evidence="1 2" key="1">
    <citation type="submission" date="2014-10" db="EMBL/GenBank/DDBJ databases">
        <title>Draft genome of the hookworm Ancylostoma caninum.</title>
        <authorList>
            <person name="Mitreva M."/>
        </authorList>
    </citation>
    <scope>NUCLEOTIDE SEQUENCE [LARGE SCALE GENOMIC DNA]</scope>
    <source>
        <strain evidence="1 2">Baltimore</strain>
    </source>
</reference>
<protein>
    <submittedName>
        <fullName evidence="1">Uncharacterized protein</fullName>
    </submittedName>
</protein>
<dbReference type="Proteomes" id="UP000252519">
    <property type="component" value="Unassembled WGS sequence"/>
</dbReference>
<sequence>AKFVCYAFDGSFNITEYEIVVGPQWGDKISENIITLPRYLHYEADIASYVDQKGTSRLWVKNRLHWFFNFNIAKAKARRYERVSPKKFEIKDEHQFHTMKSGIVYADAGGIVTKRCYDYLIKGCLYRYSIVKEKENPMTSLCIYDESKRISPGVVFKSWPMATTPAPGKMFSS</sequence>
<name>A0A368GJV7_ANCCA</name>